<dbReference type="PANTHER" id="PTHR43840:SF4">
    <property type="entry name" value="CDF DIVALENT METAL CATION TRANSPORTER (EUROFUNG)"/>
    <property type="match status" value="1"/>
</dbReference>
<dbReference type="AlphaFoldDB" id="A8PVM3"/>
<accession>A8PVM3</accession>
<dbReference type="RefSeq" id="XP_001731639.1">
    <property type="nucleotide sequence ID" value="XM_001731587.1"/>
</dbReference>
<gene>
    <name evidence="8" type="ORF">MGL_0907</name>
</gene>
<keyword evidence="3 6" id="KW-0812">Transmembrane</keyword>
<feature type="transmembrane region" description="Helical" evidence="6">
    <location>
        <begin position="12"/>
        <end position="34"/>
    </location>
</feature>
<comment type="subcellular location">
    <subcellularLocation>
        <location evidence="1">Membrane</location>
        <topology evidence="1">Multi-pass membrane protein</topology>
    </subcellularLocation>
</comment>
<dbReference type="InParanoid" id="A8PVM3"/>
<dbReference type="Proteomes" id="UP000008837">
    <property type="component" value="Unassembled WGS sequence"/>
</dbReference>
<feature type="domain" description="Cation efflux protein transmembrane" evidence="7">
    <location>
        <begin position="14"/>
        <end position="102"/>
    </location>
</feature>
<evidence type="ECO:0000256" key="6">
    <source>
        <dbReference type="SAM" id="Phobius"/>
    </source>
</evidence>
<dbReference type="GO" id="GO:0098771">
    <property type="term" value="P:inorganic ion homeostasis"/>
    <property type="evidence" value="ECO:0007669"/>
    <property type="project" value="UniProtKB-ARBA"/>
</dbReference>
<evidence type="ECO:0000256" key="1">
    <source>
        <dbReference type="ARBA" id="ARBA00004141"/>
    </source>
</evidence>
<dbReference type="EMBL" id="AAYY01000003">
    <property type="protein sequence ID" value="EDP44425.1"/>
    <property type="molecule type" value="Genomic_DNA"/>
</dbReference>
<dbReference type="InterPro" id="IPR050291">
    <property type="entry name" value="CDF_Transporter"/>
</dbReference>
<dbReference type="OrthoDB" id="78296at2759"/>
<evidence type="ECO:0000256" key="3">
    <source>
        <dbReference type="ARBA" id="ARBA00022692"/>
    </source>
</evidence>
<evidence type="ECO:0000256" key="4">
    <source>
        <dbReference type="ARBA" id="ARBA00022989"/>
    </source>
</evidence>
<reference evidence="8 9" key="1">
    <citation type="journal article" date="2007" name="Proc. Natl. Acad. Sci. U.S.A.">
        <title>Dandruff-associated Malassezia genomes reveal convergent and divergent virulence traits shared with plant and human fungal pathogens.</title>
        <authorList>
            <person name="Xu J."/>
            <person name="Saunders C.W."/>
            <person name="Hu P."/>
            <person name="Grant R.A."/>
            <person name="Boekhout T."/>
            <person name="Kuramae E.E."/>
            <person name="Kronstad J.W."/>
            <person name="Deangelis Y.M."/>
            <person name="Reeder N.L."/>
            <person name="Johnstone K.R."/>
            <person name="Leland M."/>
            <person name="Fieno A.M."/>
            <person name="Begley W.M."/>
            <person name="Sun Y."/>
            <person name="Lacey M.P."/>
            <person name="Chaudhary T."/>
            <person name="Keough T."/>
            <person name="Chu L."/>
            <person name="Sears R."/>
            <person name="Yuan B."/>
            <person name="Dawson T.L.Jr."/>
        </authorList>
    </citation>
    <scope>NUCLEOTIDE SEQUENCE [LARGE SCALE GENOMIC DNA]</scope>
    <source>
        <strain evidence="9">ATCC MYA-4612 / CBS 7966</strain>
    </source>
</reference>
<keyword evidence="9" id="KW-1185">Reference proteome</keyword>
<comment type="caution">
    <text evidence="8">The sequence shown here is derived from an EMBL/GenBank/DDBJ whole genome shotgun (WGS) entry which is preliminary data.</text>
</comment>
<feature type="transmembrane region" description="Helical" evidence="6">
    <location>
        <begin position="54"/>
        <end position="72"/>
    </location>
</feature>
<sequence length="181" mass="19985">MLTHQYDDSEQLLPMIGIVFMVLTIVIKSIMWVFCRNHKNSSMHAIAQDSENDAMFNIISLVFPILGQYLGIGLLDPIGGAGLSLYIISEWVATLADTTDKLTGKVASAQDAGRCLYLVSRFSPVQAISGFEMYHVGDNMVAEVDVVLPMSFKLKEAHDLGEVRVKDDSLITCLPPLVNMY</sequence>
<dbReference type="GO" id="GO:0016020">
    <property type="term" value="C:membrane"/>
    <property type="evidence" value="ECO:0007669"/>
    <property type="project" value="UniProtKB-SubCell"/>
</dbReference>
<dbReference type="InterPro" id="IPR027469">
    <property type="entry name" value="Cation_efflux_TMD_sf"/>
</dbReference>
<evidence type="ECO:0000256" key="5">
    <source>
        <dbReference type="ARBA" id="ARBA00023136"/>
    </source>
</evidence>
<keyword evidence="2" id="KW-0813">Transport</keyword>
<dbReference type="KEGG" id="mgl:MGL_0907"/>
<name>A8PVM3_MALGO</name>
<dbReference type="Pfam" id="PF01545">
    <property type="entry name" value="Cation_efflux"/>
    <property type="match status" value="1"/>
</dbReference>
<evidence type="ECO:0000259" key="7">
    <source>
        <dbReference type="Pfam" id="PF01545"/>
    </source>
</evidence>
<dbReference type="SUPFAM" id="SSF161111">
    <property type="entry name" value="Cation efflux protein transmembrane domain-like"/>
    <property type="match status" value="1"/>
</dbReference>
<dbReference type="GO" id="GO:0008324">
    <property type="term" value="F:monoatomic cation transmembrane transporter activity"/>
    <property type="evidence" value="ECO:0007669"/>
    <property type="project" value="InterPro"/>
</dbReference>
<dbReference type="GeneID" id="5855945"/>
<evidence type="ECO:0000313" key="8">
    <source>
        <dbReference type="EMBL" id="EDP44425.1"/>
    </source>
</evidence>
<evidence type="ECO:0000313" key="9">
    <source>
        <dbReference type="Proteomes" id="UP000008837"/>
    </source>
</evidence>
<protein>
    <recommendedName>
        <fullName evidence="7">Cation efflux protein transmembrane domain-containing protein</fullName>
    </recommendedName>
</protein>
<dbReference type="InterPro" id="IPR058533">
    <property type="entry name" value="Cation_efflux_TM"/>
</dbReference>
<organism evidence="8 9">
    <name type="scientific">Malassezia globosa (strain ATCC MYA-4612 / CBS 7966)</name>
    <name type="common">Dandruff-associated fungus</name>
    <dbReference type="NCBI Taxonomy" id="425265"/>
    <lineage>
        <taxon>Eukaryota</taxon>
        <taxon>Fungi</taxon>
        <taxon>Dikarya</taxon>
        <taxon>Basidiomycota</taxon>
        <taxon>Ustilaginomycotina</taxon>
        <taxon>Malasseziomycetes</taxon>
        <taxon>Malasseziales</taxon>
        <taxon>Malasseziaceae</taxon>
        <taxon>Malassezia</taxon>
    </lineage>
</organism>
<proteinExistence type="predicted"/>
<dbReference type="PANTHER" id="PTHR43840">
    <property type="entry name" value="MITOCHONDRIAL METAL TRANSPORTER 1-RELATED"/>
    <property type="match status" value="1"/>
</dbReference>
<keyword evidence="4 6" id="KW-1133">Transmembrane helix</keyword>
<evidence type="ECO:0000256" key="2">
    <source>
        <dbReference type="ARBA" id="ARBA00022448"/>
    </source>
</evidence>
<dbReference type="GO" id="GO:0030003">
    <property type="term" value="P:intracellular monoatomic cation homeostasis"/>
    <property type="evidence" value="ECO:0007669"/>
    <property type="project" value="UniProtKB-ARBA"/>
</dbReference>
<dbReference type="STRING" id="425265.A8PVM3"/>
<keyword evidence="5 6" id="KW-0472">Membrane</keyword>
<dbReference type="VEuPathDB" id="FungiDB:MGL_0907"/>
<dbReference type="Gene3D" id="1.20.1510.10">
    <property type="entry name" value="Cation efflux protein transmembrane domain"/>
    <property type="match status" value="1"/>
</dbReference>